<dbReference type="InterPro" id="IPR052739">
    <property type="entry name" value="FAAH2"/>
</dbReference>
<reference evidence="6" key="1">
    <citation type="submission" date="2025-08" db="UniProtKB">
        <authorList>
            <consortium name="RefSeq"/>
        </authorList>
    </citation>
    <scope>IDENTIFICATION</scope>
    <source>
        <tissue evidence="6">Whole sample</tissue>
    </source>
</reference>
<dbReference type="Gene3D" id="3.90.1300.10">
    <property type="entry name" value="Amidase signature (AS) domain"/>
    <property type="match status" value="1"/>
</dbReference>
<keyword evidence="5" id="KW-1185">Reference proteome</keyword>
<evidence type="ECO:0000313" key="5">
    <source>
        <dbReference type="Proteomes" id="UP000694844"/>
    </source>
</evidence>
<dbReference type="Proteomes" id="UP000694844">
    <property type="component" value="Chromosome 7"/>
</dbReference>
<organism evidence="5 6">
    <name type="scientific">Crassostrea virginica</name>
    <name type="common">Eastern oyster</name>
    <dbReference type="NCBI Taxonomy" id="6565"/>
    <lineage>
        <taxon>Eukaryota</taxon>
        <taxon>Metazoa</taxon>
        <taxon>Spiralia</taxon>
        <taxon>Lophotrochozoa</taxon>
        <taxon>Mollusca</taxon>
        <taxon>Bivalvia</taxon>
        <taxon>Autobranchia</taxon>
        <taxon>Pteriomorphia</taxon>
        <taxon>Ostreida</taxon>
        <taxon>Ostreoidea</taxon>
        <taxon>Ostreidae</taxon>
        <taxon>Crassostrea</taxon>
    </lineage>
</organism>
<accession>A0A8B8ASP7</accession>
<feature type="domain" description="Amidase" evidence="4">
    <location>
        <begin position="87"/>
        <end position="523"/>
    </location>
</feature>
<feature type="active site" description="Charge relay system" evidence="2">
    <location>
        <position position="149"/>
    </location>
</feature>
<dbReference type="AlphaFoldDB" id="A0A8B8ASP7"/>
<evidence type="ECO:0000259" key="4">
    <source>
        <dbReference type="Pfam" id="PF01425"/>
    </source>
</evidence>
<dbReference type="GeneID" id="111104433"/>
<keyword evidence="3" id="KW-0812">Transmembrane</keyword>
<name>A0A8B8ASP7_CRAVI</name>
<feature type="active site" description="Charge relay system" evidence="2">
    <location>
        <position position="224"/>
    </location>
</feature>
<proteinExistence type="inferred from homology"/>
<dbReference type="PROSITE" id="PS00571">
    <property type="entry name" value="AMIDASES"/>
    <property type="match status" value="1"/>
</dbReference>
<evidence type="ECO:0000313" key="6">
    <source>
        <dbReference type="RefSeq" id="XP_022294096.1"/>
    </source>
</evidence>
<keyword evidence="3" id="KW-1133">Transmembrane helix</keyword>
<dbReference type="InterPro" id="IPR020556">
    <property type="entry name" value="Amidase_CS"/>
</dbReference>
<protein>
    <submittedName>
        <fullName evidence="6">Fatty-acid amide hydrolase 2-like isoform X1</fullName>
    </submittedName>
</protein>
<comment type="similarity">
    <text evidence="1">Belongs to the amidase family.</text>
</comment>
<dbReference type="PANTHER" id="PTHR43372">
    <property type="entry name" value="FATTY-ACID AMIDE HYDROLASE"/>
    <property type="match status" value="1"/>
</dbReference>
<dbReference type="SUPFAM" id="SSF75304">
    <property type="entry name" value="Amidase signature (AS) enzymes"/>
    <property type="match status" value="1"/>
</dbReference>
<gene>
    <name evidence="6" type="primary">LOC111104433</name>
</gene>
<sequence length="545" mass="60378">MLINALMNNIYSTPAYHSMTISHLLRRVQYGILSALGWVVVPIVRLIFSLIYKSRSKCVDPVENPLCLIPATELARRIRAREVKAEEVMRAYIERTRLVNRDCNFVVAERFEEALKEARNLDRILDSKEIPQEFSYQNAPFLGVPTSVKEAFALKGMPQTSGLVMVKDFRASEDAPVVGRMRRAGLIPYMVTNVSELCMWYESANRLNGRTCNPYNTSRIVGGSSGGEGCAIASGAALVGVGSDIGGSIRMPSFFNGIFGHKPSAGLVPNEGQFPLPTGRDMELLSTGPMCRYATDLLPLLKVMAGPETKLAKLDEKVDVMKIKFYSMYDDGGSLLVSHMEPEIQQAHQRVVRYLRDTVGVHVEELKLSKVRYSFEMWAAKMALSGGTDFATYMGNCQVRVNCYVELLKWLVGQSPHTLPAIGLGMGQGLADLTPETNKKNVQILRKLDEELRQVLGKDGVLLYPTHPKVAPYHNEPLFYPFNFAYTGLFNALAYPVTQCPLGLNSEGLPLGFQIVTAPNNDRLSIAVAVFLEKVFGGWVPPGKK</sequence>
<evidence type="ECO:0000256" key="3">
    <source>
        <dbReference type="SAM" id="Phobius"/>
    </source>
</evidence>
<keyword evidence="3" id="KW-0472">Membrane</keyword>
<dbReference type="PIRSF" id="PIRSF001221">
    <property type="entry name" value="Amidase_fungi"/>
    <property type="match status" value="1"/>
</dbReference>
<dbReference type="InterPro" id="IPR023631">
    <property type="entry name" value="Amidase_dom"/>
</dbReference>
<feature type="transmembrane region" description="Helical" evidence="3">
    <location>
        <begin position="28"/>
        <end position="48"/>
    </location>
</feature>
<evidence type="ECO:0000256" key="2">
    <source>
        <dbReference type="PIRSR" id="PIRSR001221-1"/>
    </source>
</evidence>
<dbReference type="KEGG" id="cvn:111104433"/>
<dbReference type="Pfam" id="PF01425">
    <property type="entry name" value="Amidase"/>
    <property type="match status" value="1"/>
</dbReference>
<evidence type="ECO:0000256" key="1">
    <source>
        <dbReference type="ARBA" id="ARBA00009199"/>
    </source>
</evidence>
<feature type="active site" description="Acyl-ester intermediate" evidence="2">
    <location>
        <position position="248"/>
    </location>
</feature>
<dbReference type="PANTHER" id="PTHR43372:SF4">
    <property type="entry name" value="FATTY-ACID AMIDE HYDROLASE 2"/>
    <property type="match status" value="1"/>
</dbReference>
<dbReference type="GO" id="GO:0012505">
    <property type="term" value="C:endomembrane system"/>
    <property type="evidence" value="ECO:0007669"/>
    <property type="project" value="TreeGrafter"/>
</dbReference>
<dbReference type="RefSeq" id="XP_022294096.1">
    <property type="nucleotide sequence ID" value="XM_022438388.1"/>
</dbReference>
<dbReference type="InterPro" id="IPR036928">
    <property type="entry name" value="AS_sf"/>
</dbReference>